<dbReference type="PANTHER" id="PTHR43498:SF1">
    <property type="entry name" value="COB--COM HETERODISULFIDE REDUCTASE IRON-SULFUR SUBUNIT A"/>
    <property type="match status" value="1"/>
</dbReference>
<dbReference type="RefSeq" id="WP_308952158.1">
    <property type="nucleotide sequence ID" value="NZ_JARXHW010000059.1"/>
</dbReference>
<dbReference type="InterPro" id="IPR036188">
    <property type="entry name" value="FAD/NAD-bd_sf"/>
</dbReference>
<dbReference type="Proteomes" id="UP001225316">
    <property type="component" value="Unassembled WGS sequence"/>
</dbReference>
<keyword evidence="2" id="KW-0479">Metal-binding</keyword>
<dbReference type="PRINTS" id="PR00411">
    <property type="entry name" value="PNDRDTASEI"/>
</dbReference>
<reference evidence="6 7" key="1">
    <citation type="submission" date="2023-04" db="EMBL/GenBank/DDBJ databases">
        <title>A novel bacteria isolated from coastal sediment.</title>
        <authorList>
            <person name="Liu X.-J."/>
            <person name="Du Z.-J."/>
        </authorList>
    </citation>
    <scope>NUCLEOTIDE SEQUENCE [LARGE SCALE GENOMIC DNA]</scope>
    <source>
        <strain evidence="6 7">SDUM461003</strain>
    </source>
</reference>
<dbReference type="InterPro" id="IPR039650">
    <property type="entry name" value="HdrA-like"/>
</dbReference>
<keyword evidence="1" id="KW-0004">4Fe-4S</keyword>
<evidence type="ECO:0000256" key="1">
    <source>
        <dbReference type="ARBA" id="ARBA00022485"/>
    </source>
</evidence>
<organism evidence="6 7">
    <name type="scientific">Thalassobacterium maritimum</name>
    <dbReference type="NCBI Taxonomy" id="3041265"/>
    <lineage>
        <taxon>Bacteria</taxon>
        <taxon>Pseudomonadati</taxon>
        <taxon>Verrucomicrobiota</taxon>
        <taxon>Opitutia</taxon>
        <taxon>Puniceicoccales</taxon>
        <taxon>Coraliomargaritaceae</taxon>
        <taxon>Thalassobacterium</taxon>
    </lineage>
</organism>
<keyword evidence="4" id="KW-0408">Iron</keyword>
<comment type="caution">
    <text evidence="6">The sequence shown here is derived from an EMBL/GenBank/DDBJ whole genome shotgun (WGS) entry which is preliminary data.</text>
</comment>
<dbReference type="Gene3D" id="3.50.50.60">
    <property type="entry name" value="FAD/NAD(P)-binding domain"/>
    <property type="match status" value="1"/>
</dbReference>
<keyword evidence="5" id="KW-0411">Iron-sulfur</keyword>
<keyword evidence="7" id="KW-1185">Reference proteome</keyword>
<dbReference type="PANTHER" id="PTHR43498">
    <property type="entry name" value="FERREDOXIN:COB-COM HETERODISULFIDE REDUCTASE SUBUNIT A"/>
    <property type="match status" value="1"/>
</dbReference>
<proteinExistence type="predicted"/>
<evidence type="ECO:0000256" key="2">
    <source>
        <dbReference type="ARBA" id="ARBA00022723"/>
    </source>
</evidence>
<dbReference type="SUPFAM" id="SSF51905">
    <property type="entry name" value="FAD/NAD(P)-binding domain"/>
    <property type="match status" value="2"/>
</dbReference>
<dbReference type="EMBL" id="JARXHW010000059">
    <property type="protein sequence ID" value="MDQ8209274.1"/>
    <property type="molecule type" value="Genomic_DNA"/>
</dbReference>
<sequence>MQSTSIPIQKIPSVANVDVLIIGGTSQAVSFALSAKKQGRSVYLVAPRAYLGEDICAAYRFWPEQATGNSLSQTIFSEAGKPPTPMHVKLTLEQHLIAAEIPFLLNCFSAGLLRSENGTIQGAAIANRAGHQAIQAKLVVDATLEGSVLKQAGYAPLQSLQGLQTIHFTTLTEGTSQAASDTGIVDTLPGYQADDYTLSANRYQLEVDFGAGSPAERARAYSSAVERCWVPGEYRHQTTLTAIPTTSDRLPNAAELSIEVGLFALTESIRLTDGAQSVFSNPITAMAISESLASEVCAQLPAAIDTELSVSCAGATPIQSGTMCTLSDGLRPGSTSDRLVKFDASKLPMLGAFDVVVAGGGTGGAPAAISSARAGAQTLVVEVTSGLGGVGTMGQIAKYCHGNRVGFTAEIDQGVNALEHDDTFKNSTEAWSAAAKSEWFHKTGYEEGCIYWLNTLCVGTVVEDSRVVGLVVAGPYGYGLVKAGCVVDSTGCADIPAASGAPTAVIGKEHVAVQGTGLAGMKPGREYHNSDHSFSDDTDVVDATAFFASSKLKFKDDFDCGELVDSRERRQIIGDFSLAPVDMLFNRRFPDTVCIAKSNFDSHGFTVDPVFMLVAPDMEQIWADIPFGCMLPQGLDGVLVTGLGISAHRDALPVIRMQSDVQNQGYAAGFIAAQSALSHKPVRSTDLATVQKHLIDIGGLPERVLTDEDSFPVDETTLEAAVANDWDKLSGVSLMLNEGERSRRLVAQAYAAIRGQHTDQSLRYAQILAILGDATGQEELMAEISKRGWDSGWQFQGMHQFGRNMSELDSLLVCLGTCGDASAWSCILPMIENLPASTEFSHIRAITMACEQLYARHPIAEVAPLLANLLQRPNYRGHAHRSIEASQRALSSDINENTVRNFALRELHLARALFNCGDVDALGKTTLTDYSNDFRGHFARHARAVLTNP</sequence>
<dbReference type="Pfam" id="PF12831">
    <property type="entry name" value="FAD_oxidored"/>
    <property type="match status" value="3"/>
</dbReference>
<evidence type="ECO:0000313" key="7">
    <source>
        <dbReference type="Proteomes" id="UP001225316"/>
    </source>
</evidence>
<evidence type="ECO:0000256" key="4">
    <source>
        <dbReference type="ARBA" id="ARBA00023004"/>
    </source>
</evidence>
<accession>A0ABU1B0Z5</accession>
<evidence type="ECO:0000256" key="3">
    <source>
        <dbReference type="ARBA" id="ARBA00023002"/>
    </source>
</evidence>
<name>A0ABU1B0Z5_9BACT</name>
<evidence type="ECO:0000313" key="6">
    <source>
        <dbReference type="EMBL" id="MDQ8209274.1"/>
    </source>
</evidence>
<protein>
    <submittedName>
        <fullName evidence="6">FAD-dependent oxidoreductase</fullName>
    </submittedName>
</protein>
<keyword evidence="3" id="KW-0560">Oxidoreductase</keyword>
<evidence type="ECO:0000256" key="5">
    <source>
        <dbReference type="ARBA" id="ARBA00023014"/>
    </source>
</evidence>
<gene>
    <name evidence="6" type="ORF">QEH52_17235</name>
</gene>